<proteinExistence type="predicted"/>
<dbReference type="CDD" id="cd02883">
    <property type="entry name" value="NUDIX_Hydrolase"/>
    <property type="match status" value="1"/>
</dbReference>
<dbReference type="InterPro" id="IPR015797">
    <property type="entry name" value="NUDIX_hydrolase-like_dom_sf"/>
</dbReference>
<feature type="domain" description="Nudix hydrolase" evidence="2">
    <location>
        <begin position="12"/>
        <end position="141"/>
    </location>
</feature>
<dbReference type="EMBL" id="MFEK01000016">
    <property type="protein sequence ID" value="OGE77788.1"/>
    <property type="molecule type" value="Genomic_DNA"/>
</dbReference>
<sequence length="147" mass="17085">MIFEQEPENFQSEFDLATCFIEHEGEILLLLRQPWETDGSTWCLPGGMVDPGETPMQAVIREIKEEASIDLPVEALQFVKKVFVRKPDREFVMHCFYINFLERPEAKANPDEHSDFKWIKPQDAPSLPLISDGLQTIELFLKWKSET</sequence>
<dbReference type="SUPFAM" id="SSF55811">
    <property type="entry name" value="Nudix"/>
    <property type="match status" value="1"/>
</dbReference>
<dbReference type="InterPro" id="IPR020476">
    <property type="entry name" value="Nudix_hydrolase"/>
</dbReference>
<dbReference type="AlphaFoldDB" id="A0A1F5NJI3"/>
<dbReference type="GO" id="GO:0016787">
    <property type="term" value="F:hydrolase activity"/>
    <property type="evidence" value="ECO:0007669"/>
    <property type="project" value="UniProtKB-KW"/>
</dbReference>
<keyword evidence="1" id="KW-0378">Hydrolase</keyword>
<protein>
    <recommendedName>
        <fullName evidence="2">Nudix hydrolase domain-containing protein</fullName>
    </recommendedName>
</protein>
<dbReference type="Pfam" id="PF00293">
    <property type="entry name" value="NUDIX"/>
    <property type="match status" value="1"/>
</dbReference>
<accession>A0A1F5NJI3</accession>
<organism evidence="3 4">
    <name type="scientific">Candidatus Doudnabacteria bacterium RIFCSPHIGHO2_01_FULL_46_14</name>
    <dbReference type="NCBI Taxonomy" id="1817824"/>
    <lineage>
        <taxon>Bacteria</taxon>
        <taxon>Candidatus Doudnaibacteriota</taxon>
    </lineage>
</organism>
<dbReference type="STRING" id="1817824.A2751_01900"/>
<comment type="caution">
    <text evidence="3">The sequence shown here is derived from an EMBL/GenBank/DDBJ whole genome shotgun (WGS) entry which is preliminary data.</text>
</comment>
<dbReference type="InterPro" id="IPR000086">
    <property type="entry name" value="NUDIX_hydrolase_dom"/>
</dbReference>
<dbReference type="PANTHER" id="PTHR43736:SF1">
    <property type="entry name" value="DIHYDRONEOPTERIN TRIPHOSPHATE DIPHOSPHATASE"/>
    <property type="match status" value="1"/>
</dbReference>
<dbReference type="PANTHER" id="PTHR43736">
    <property type="entry name" value="ADP-RIBOSE PYROPHOSPHATASE"/>
    <property type="match status" value="1"/>
</dbReference>
<evidence type="ECO:0000259" key="2">
    <source>
        <dbReference type="PROSITE" id="PS51462"/>
    </source>
</evidence>
<reference evidence="3 4" key="1">
    <citation type="journal article" date="2016" name="Nat. Commun.">
        <title>Thousands of microbial genomes shed light on interconnected biogeochemical processes in an aquifer system.</title>
        <authorList>
            <person name="Anantharaman K."/>
            <person name="Brown C.T."/>
            <person name="Hug L.A."/>
            <person name="Sharon I."/>
            <person name="Castelle C.J."/>
            <person name="Probst A.J."/>
            <person name="Thomas B.C."/>
            <person name="Singh A."/>
            <person name="Wilkins M.J."/>
            <person name="Karaoz U."/>
            <person name="Brodie E.L."/>
            <person name="Williams K.H."/>
            <person name="Hubbard S.S."/>
            <person name="Banfield J.F."/>
        </authorList>
    </citation>
    <scope>NUCLEOTIDE SEQUENCE [LARGE SCALE GENOMIC DNA]</scope>
</reference>
<dbReference type="PROSITE" id="PS51462">
    <property type="entry name" value="NUDIX"/>
    <property type="match status" value="1"/>
</dbReference>
<name>A0A1F5NJI3_9BACT</name>
<dbReference type="Gene3D" id="3.90.79.10">
    <property type="entry name" value="Nucleoside Triphosphate Pyrophosphohydrolase"/>
    <property type="match status" value="1"/>
</dbReference>
<evidence type="ECO:0000256" key="1">
    <source>
        <dbReference type="ARBA" id="ARBA00022801"/>
    </source>
</evidence>
<dbReference type="Proteomes" id="UP000176864">
    <property type="component" value="Unassembled WGS sequence"/>
</dbReference>
<gene>
    <name evidence="3" type="ORF">A2751_01900</name>
</gene>
<evidence type="ECO:0000313" key="4">
    <source>
        <dbReference type="Proteomes" id="UP000176864"/>
    </source>
</evidence>
<evidence type="ECO:0000313" key="3">
    <source>
        <dbReference type="EMBL" id="OGE77788.1"/>
    </source>
</evidence>
<dbReference type="PRINTS" id="PR00502">
    <property type="entry name" value="NUDIXFAMILY"/>
</dbReference>